<feature type="region of interest" description="Disordered" evidence="1">
    <location>
        <begin position="130"/>
        <end position="197"/>
    </location>
</feature>
<feature type="region of interest" description="Disordered" evidence="1">
    <location>
        <begin position="70"/>
        <end position="97"/>
    </location>
</feature>
<accession>A0ABQ7SBB7</accession>
<protein>
    <submittedName>
        <fullName evidence="2">Uncharacterized protein</fullName>
    </submittedName>
</protein>
<organism evidence="2 3">
    <name type="scientific">Fragariocoptes setiger</name>
    <dbReference type="NCBI Taxonomy" id="1670756"/>
    <lineage>
        <taxon>Eukaryota</taxon>
        <taxon>Metazoa</taxon>
        <taxon>Ecdysozoa</taxon>
        <taxon>Arthropoda</taxon>
        <taxon>Chelicerata</taxon>
        <taxon>Arachnida</taxon>
        <taxon>Acari</taxon>
        <taxon>Acariformes</taxon>
        <taxon>Trombidiformes</taxon>
        <taxon>Prostigmata</taxon>
        <taxon>Eupodina</taxon>
        <taxon>Eriophyoidea</taxon>
        <taxon>Phytoptidae</taxon>
        <taxon>Fragariocoptes</taxon>
    </lineage>
</organism>
<feature type="compositionally biased region" description="Basic and acidic residues" evidence="1">
    <location>
        <begin position="166"/>
        <end position="196"/>
    </location>
</feature>
<gene>
    <name evidence="2" type="ORF">GZH46_00732</name>
</gene>
<reference evidence="2 3" key="1">
    <citation type="submission" date="2020-10" db="EMBL/GenBank/DDBJ databases">
        <authorList>
            <person name="Klimov P.B."/>
            <person name="Dyachkov S.M."/>
            <person name="Chetverikov P.E."/>
        </authorList>
    </citation>
    <scope>NUCLEOTIDE SEQUENCE [LARGE SCALE GENOMIC DNA]</scope>
    <source>
        <strain evidence="2">BMOC 18-1129-001#AD2665</strain>
        <tissue evidence="2">Entire mites</tissue>
    </source>
</reference>
<sequence>MQGRELGTGALIYSSPEVLIEELIVTNHQFANECNADVVNVVQQHRQHHRVITKDTDGHSIKIRLHHSNSGSSMVTTQPHTMAPDDSKDNNDKLEGMSTTTTTMTATATTLGGMKNTAYSHKLSTIASDSSLATNNTSGAPSSNESDDHCDDNEENDGDDDDDDNEHEREHDGDDNYAEAREKGKKEKEKEKEGRGNKKCAHLKLDVARISHDLKLNANGVSVDTMQRFGRNHSRQTTTTTTTTMVTTTTTTKSNKSRRRFSVQDVAHNNSHTQSIDSDKL</sequence>
<feature type="compositionally biased region" description="Acidic residues" evidence="1">
    <location>
        <begin position="148"/>
        <end position="165"/>
    </location>
</feature>
<feature type="region of interest" description="Disordered" evidence="1">
    <location>
        <begin position="245"/>
        <end position="281"/>
    </location>
</feature>
<feature type="non-terminal residue" evidence="2">
    <location>
        <position position="1"/>
    </location>
</feature>
<feature type="compositionally biased region" description="Polar residues" evidence="1">
    <location>
        <begin position="267"/>
        <end position="281"/>
    </location>
</feature>
<evidence type="ECO:0000313" key="2">
    <source>
        <dbReference type="EMBL" id="KAG9510709.1"/>
    </source>
</evidence>
<dbReference type="Proteomes" id="UP000825002">
    <property type="component" value="Unassembled WGS sequence"/>
</dbReference>
<evidence type="ECO:0000313" key="3">
    <source>
        <dbReference type="Proteomes" id="UP000825002"/>
    </source>
</evidence>
<keyword evidence="3" id="KW-1185">Reference proteome</keyword>
<proteinExistence type="predicted"/>
<feature type="compositionally biased region" description="Polar residues" evidence="1">
    <location>
        <begin position="130"/>
        <end position="141"/>
    </location>
</feature>
<dbReference type="EMBL" id="JAIFTH010000089">
    <property type="protein sequence ID" value="KAG9510709.1"/>
    <property type="molecule type" value="Genomic_DNA"/>
</dbReference>
<feature type="compositionally biased region" description="Basic and acidic residues" evidence="1">
    <location>
        <begin position="83"/>
        <end position="95"/>
    </location>
</feature>
<comment type="caution">
    <text evidence="2">The sequence shown here is derived from an EMBL/GenBank/DDBJ whole genome shotgun (WGS) entry which is preliminary data.</text>
</comment>
<name>A0ABQ7SBB7_9ACAR</name>
<evidence type="ECO:0000256" key="1">
    <source>
        <dbReference type="SAM" id="MobiDB-lite"/>
    </source>
</evidence>
<feature type="compositionally biased region" description="Polar residues" evidence="1">
    <location>
        <begin position="70"/>
        <end position="80"/>
    </location>
</feature>